<gene>
    <name evidence="10" type="ORF">CH341_27955</name>
</gene>
<evidence type="ECO:0000313" key="10">
    <source>
        <dbReference type="EMBL" id="RAI38385.1"/>
    </source>
</evidence>
<feature type="transmembrane region" description="Helical" evidence="7">
    <location>
        <begin position="123"/>
        <end position="145"/>
    </location>
</feature>
<comment type="similarity">
    <text evidence="7">Belongs to the binding-protein-dependent transport system permease family.</text>
</comment>
<feature type="transmembrane region" description="Helical" evidence="7">
    <location>
        <begin position="200"/>
        <end position="227"/>
    </location>
</feature>
<dbReference type="Pfam" id="PF00528">
    <property type="entry name" value="BPD_transp_1"/>
    <property type="match status" value="1"/>
</dbReference>
<keyword evidence="2 7" id="KW-0813">Transport</keyword>
<evidence type="ECO:0000256" key="7">
    <source>
        <dbReference type="RuleBase" id="RU363032"/>
    </source>
</evidence>
<feature type="transmembrane region" description="Helical" evidence="7">
    <location>
        <begin position="247"/>
        <end position="268"/>
    </location>
</feature>
<keyword evidence="6 7" id="KW-0472">Membrane</keyword>
<feature type="domain" description="ABC transmembrane type-1" evidence="9">
    <location>
        <begin position="85"/>
        <end position="265"/>
    </location>
</feature>
<feature type="transmembrane region" description="Helical" evidence="7">
    <location>
        <begin position="89"/>
        <end position="111"/>
    </location>
</feature>
<keyword evidence="4 7" id="KW-0812">Transmembrane</keyword>
<evidence type="ECO:0000256" key="1">
    <source>
        <dbReference type="ARBA" id="ARBA00004651"/>
    </source>
</evidence>
<feature type="transmembrane region" description="Helical" evidence="7">
    <location>
        <begin position="151"/>
        <end position="173"/>
    </location>
</feature>
<dbReference type="Proteomes" id="UP000249130">
    <property type="component" value="Unassembled WGS sequence"/>
</dbReference>
<sequence>MTSPSIETSAAIDTSPSITDTRGRPATRAGWFRLAAERIAVVAAAIAVWELAARTVIDPFWISSPSLVGVRLWQLAVSGDLLWHAQATVWQALLGSALGLVCGVAIGALLARYSRVAAAVDPILMGLYSLPRIALAPLFIIWFGIGLLSKVMMVFSFVVFIFLLNTMQGLRAVDPDLVDLMRSMRATPAFIARRVQLPSILPWLVTAARISVGLALIGSVLGELLGANRGLGWYVEHASGRLDTTGVFAGLVALMVIAVALNTLVDLAERWLVPARP</sequence>
<evidence type="ECO:0000256" key="5">
    <source>
        <dbReference type="ARBA" id="ARBA00022989"/>
    </source>
</evidence>
<dbReference type="EMBL" id="NPEX01000365">
    <property type="protein sequence ID" value="RAI38385.1"/>
    <property type="molecule type" value="Genomic_DNA"/>
</dbReference>
<dbReference type="AlphaFoldDB" id="A0A327KLN9"/>
<dbReference type="CDD" id="cd06261">
    <property type="entry name" value="TM_PBP2"/>
    <property type="match status" value="1"/>
</dbReference>
<dbReference type="GO" id="GO:0055085">
    <property type="term" value="P:transmembrane transport"/>
    <property type="evidence" value="ECO:0007669"/>
    <property type="project" value="InterPro"/>
</dbReference>
<keyword evidence="11" id="KW-1185">Reference proteome</keyword>
<keyword evidence="5 7" id="KW-1133">Transmembrane helix</keyword>
<dbReference type="RefSeq" id="WP_111422377.1">
    <property type="nucleotide sequence ID" value="NZ_NPEX01000365.1"/>
</dbReference>
<feature type="region of interest" description="Disordered" evidence="8">
    <location>
        <begin position="1"/>
        <end position="23"/>
    </location>
</feature>
<reference evidence="10 11" key="1">
    <citation type="submission" date="2017-07" db="EMBL/GenBank/DDBJ databases">
        <title>Draft Genome Sequences of Select Purple Nonsulfur Bacteria.</title>
        <authorList>
            <person name="Lasarre B."/>
            <person name="Mckinlay J.B."/>
        </authorList>
    </citation>
    <scope>NUCLEOTIDE SEQUENCE [LARGE SCALE GENOMIC DNA]</scope>
    <source>
        <strain evidence="10 11">DSM 5909</strain>
    </source>
</reference>
<dbReference type="PANTHER" id="PTHR30151:SF20">
    <property type="entry name" value="ABC TRANSPORTER PERMEASE PROTEIN HI_0355-RELATED"/>
    <property type="match status" value="1"/>
</dbReference>
<dbReference type="SUPFAM" id="SSF161098">
    <property type="entry name" value="MetI-like"/>
    <property type="match status" value="1"/>
</dbReference>
<dbReference type="OrthoDB" id="8138334at2"/>
<dbReference type="PROSITE" id="PS50928">
    <property type="entry name" value="ABC_TM1"/>
    <property type="match status" value="1"/>
</dbReference>
<accession>A0A327KLN9</accession>
<dbReference type="GO" id="GO:0005886">
    <property type="term" value="C:plasma membrane"/>
    <property type="evidence" value="ECO:0007669"/>
    <property type="project" value="UniProtKB-SubCell"/>
</dbReference>
<dbReference type="InterPro" id="IPR035906">
    <property type="entry name" value="MetI-like_sf"/>
</dbReference>
<keyword evidence="3" id="KW-1003">Cell membrane</keyword>
<evidence type="ECO:0000256" key="6">
    <source>
        <dbReference type="ARBA" id="ARBA00023136"/>
    </source>
</evidence>
<evidence type="ECO:0000313" key="11">
    <source>
        <dbReference type="Proteomes" id="UP000249130"/>
    </source>
</evidence>
<dbReference type="InterPro" id="IPR000515">
    <property type="entry name" value="MetI-like"/>
</dbReference>
<evidence type="ECO:0000259" key="9">
    <source>
        <dbReference type="PROSITE" id="PS50928"/>
    </source>
</evidence>
<evidence type="ECO:0000256" key="2">
    <source>
        <dbReference type="ARBA" id="ARBA00022448"/>
    </source>
</evidence>
<feature type="compositionally biased region" description="Polar residues" evidence="8">
    <location>
        <begin position="1"/>
        <end position="20"/>
    </location>
</feature>
<comment type="caution">
    <text evidence="10">The sequence shown here is derived from an EMBL/GenBank/DDBJ whole genome shotgun (WGS) entry which is preliminary data.</text>
</comment>
<dbReference type="PANTHER" id="PTHR30151">
    <property type="entry name" value="ALKANE SULFONATE ABC TRANSPORTER-RELATED, MEMBRANE SUBUNIT"/>
    <property type="match status" value="1"/>
</dbReference>
<proteinExistence type="inferred from homology"/>
<evidence type="ECO:0000256" key="4">
    <source>
        <dbReference type="ARBA" id="ARBA00022692"/>
    </source>
</evidence>
<organism evidence="10 11">
    <name type="scientific">Rhodoplanes roseus</name>
    <dbReference type="NCBI Taxonomy" id="29409"/>
    <lineage>
        <taxon>Bacteria</taxon>
        <taxon>Pseudomonadati</taxon>
        <taxon>Pseudomonadota</taxon>
        <taxon>Alphaproteobacteria</taxon>
        <taxon>Hyphomicrobiales</taxon>
        <taxon>Nitrobacteraceae</taxon>
        <taxon>Rhodoplanes</taxon>
    </lineage>
</organism>
<protein>
    <submittedName>
        <fullName evidence="10">ABC transporter permease</fullName>
    </submittedName>
</protein>
<evidence type="ECO:0000256" key="3">
    <source>
        <dbReference type="ARBA" id="ARBA00022475"/>
    </source>
</evidence>
<evidence type="ECO:0000256" key="8">
    <source>
        <dbReference type="SAM" id="MobiDB-lite"/>
    </source>
</evidence>
<feature type="transmembrane region" description="Helical" evidence="7">
    <location>
        <begin position="39"/>
        <end position="57"/>
    </location>
</feature>
<name>A0A327KLN9_9BRAD</name>
<comment type="subcellular location">
    <subcellularLocation>
        <location evidence="1 7">Cell membrane</location>
        <topology evidence="1 7">Multi-pass membrane protein</topology>
    </subcellularLocation>
</comment>
<dbReference type="Gene3D" id="1.10.3720.10">
    <property type="entry name" value="MetI-like"/>
    <property type="match status" value="1"/>
</dbReference>